<dbReference type="InterPro" id="IPR027417">
    <property type="entry name" value="P-loop_NTPase"/>
</dbReference>
<organism evidence="1 2">
    <name type="scientific">Nocardioides donggukensis</name>
    <dbReference type="NCBI Taxonomy" id="2774019"/>
    <lineage>
        <taxon>Bacteria</taxon>
        <taxon>Bacillati</taxon>
        <taxon>Actinomycetota</taxon>
        <taxon>Actinomycetes</taxon>
        <taxon>Propionibacteriales</taxon>
        <taxon>Nocardioidaceae</taxon>
        <taxon>Nocardioides</taxon>
    </lineage>
</organism>
<gene>
    <name evidence="1" type="primary">tadA</name>
    <name evidence="1" type="ORF">IE331_15005</name>
</gene>
<dbReference type="Gene3D" id="3.30.450.380">
    <property type="match status" value="1"/>
</dbReference>
<accession>A0A927K6P7</accession>
<dbReference type="SUPFAM" id="SSF52540">
    <property type="entry name" value="P-loop containing nucleoside triphosphate hydrolases"/>
    <property type="match status" value="1"/>
</dbReference>
<proteinExistence type="predicted"/>
<dbReference type="RefSeq" id="WP_192144263.1">
    <property type="nucleotide sequence ID" value="NZ_JACYXZ010000004.1"/>
</dbReference>
<evidence type="ECO:0000313" key="2">
    <source>
        <dbReference type="Proteomes" id="UP000616839"/>
    </source>
</evidence>
<protein>
    <submittedName>
        <fullName evidence="1">Flp pilus assembly complex ATPase component TadA</fullName>
    </submittedName>
</protein>
<dbReference type="AlphaFoldDB" id="A0A927K6P7"/>
<dbReference type="EMBL" id="JACYXZ010000004">
    <property type="protein sequence ID" value="MBD8870936.1"/>
    <property type="molecule type" value="Genomic_DNA"/>
</dbReference>
<name>A0A927K6P7_9ACTN</name>
<reference evidence="1" key="1">
    <citation type="submission" date="2020-09" db="EMBL/GenBank/DDBJ databases">
        <title>Nocardioides sp. strain MJB4 16S ribosomal RNA gene Genome sequencing and assembly.</title>
        <authorList>
            <person name="Kim I."/>
        </authorList>
    </citation>
    <scope>NUCLEOTIDE SEQUENCE</scope>
    <source>
        <strain evidence="1">MJB4</strain>
    </source>
</reference>
<comment type="caution">
    <text evidence="1">The sequence shown here is derived from an EMBL/GenBank/DDBJ whole genome shotgun (WGS) entry which is preliminary data.</text>
</comment>
<dbReference type="Proteomes" id="UP000616839">
    <property type="component" value="Unassembled WGS sequence"/>
</dbReference>
<keyword evidence="2" id="KW-1185">Reference proteome</keyword>
<evidence type="ECO:0000313" key="1">
    <source>
        <dbReference type="EMBL" id="MBD8870936.1"/>
    </source>
</evidence>
<sequence>MTDPTPATLVEEVRGRLAVGRGTVTPQRVADALRSAGRPVGDATVLAVHETLRAEVLGAGVLEPLLREPGVTDVLVNGADQVWVDRGSGLEPTSVRFPSDEAVRRLAQRLAAGGGRRLDESRL</sequence>